<name>A0ABY7GFR9_9GAMM</name>
<dbReference type="SUPFAM" id="SSF53300">
    <property type="entry name" value="vWA-like"/>
    <property type="match status" value="1"/>
</dbReference>
<reference evidence="3" key="1">
    <citation type="submission" date="2022-11" db="EMBL/GenBank/DDBJ databases">
        <title>Methylomonas rapida sp. nov., Carotenoid-Producing Obligate Methanotrophs with High Growth Characteristics and Biotechnological Potential.</title>
        <authorList>
            <person name="Tikhonova E.N."/>
            <person name="Suleimanov R.Z."/>
            <person name="Miroshnikov K."/>
            <person name="Oshkin I.Y."/>
            <person name="Belova S.E."/>
            <person name="Danilova O.V."/>
            <person name="Ashikhmin A."/>
            <person name="Konopkin A."/>
            <person name="But S.Y."/>
            <person name="Khmelenina V.N."/>
            <person name="Kuznetsov N."/>
            <person name="Pimenov N.V."/>
            <person name="Dedysh S.N."/>
        </authorList>
    </citation>
    <scope>NUCLEOTIDE SEQUENCE</scope>
    <source>
        <strain evidence="3">MP1</strain>
    </source>
</reference>
<feature type="transmembrane region" description="Helical" evidence="1">
    <location>
        <begin position="12"/>
        <end position="29"/>
    </location>
</feature>
<keyword evidence="1" id="KW-0812">Transmembrane</keyword>
<evidence type="ECO:0000313" key="3">
    <source>
        <dbReference type="EMBL" id="WAR44115.1"/>
    </source>
</evidence>
<dbReference type="Pfam" id="PF13519">
    <property type="entry name" value="VWA_2"/>
    <property type="match status" value="1"/>
</dbReference>
<evidence type="ECO:0000256" key="1">
    <source>
        <dbReference type="SAM" id="Phobius"/>
    </source>
</evidence>
<protein>
    <submittedName>
        <fullName evidence="3">VWA domain-containing protein</fullName>
    </submittedName>
</protein>
<dbReference type="InterPro" id="IPR036465">
    <property type="entry name" value="vWFA_dom_sf"/>
</dbReference>
<dbReference type="RefSeq" id="WP_255189103.1">
    <property type="nucleotide sequence ID" value="NZ_CP113517.1"/>
</dbReference>
<dbReference type="Gene3D" id="3.40.50.410">
    <property type="entry name" value="von Willebrand factor, type A domain"/>
    <property type="match status" value="1"/>
</dbReference>
<evidence type="ECO:0000259" key="2">
    <source>
        <dbReference type="SMART" id="SM00327"/>
    </source>
</evidence>
<accession>A0ABY7GFR9</accession>
<feature type="domain" description="VWFA" evidence="2">
    <location>
        <begin position="37"/>
        <end position="216"/>
    </location>
</feature>
<keyword evidence="4" id="KW-1185">Reference proteome</keyword>
<keyword evidence="1" id="KW-1133">Transmembrane helix</keyword>
<sequence length="309" mass="34168">MRISYLLKDYRFYSLSLAFLTMAALFAFPTRQQSGETYNLTVIVDITRSMNAEDYRIGQQAVSRLAFVKHSLRELIGRLPCQSKVGLGVFTERRSTVLYQPIEVCSGYAELDKSIAALDWRMAWAADSRIAGGLLNAMQLLKDQDSALVFISDGQEAPPLNPRYRTDFSEIKGKLKGLIVGAGGLQAVPIPKFDAKGRRIGVYGPDDVPHRSSFGESDLNPEKIEGYDARNAPFGKYAASGNEHLSALQEGYLQQLAAETGLHYHHLQTGDGLLQALKRQEFARVAEVEADSRARYAGLGLMLLLATFI</sequence>
<keyword evidence="1" id="KW-0472">Membrane</keyword>
<dbReference type="SMART" id="SM00327">
    <property type="entry name" value="VWA"/>
    <property type="match status" value="1"/>
</dbReference>
<proteinExistence type="predicted"/>
<gene>
    <name evidence="3" type="ORF">NM686_017320</name>
</gene>
<organism evidence="3 4">
    <name type="scientific">Methylomonas rapida</name>
    <dbReference type="NCBI Taxonomy" id="2963939"/>
    <lineage>
        <taxon>Bacteria</taxon>
        <taxon>Pseudomonadati</taxon>
        <taxon>Pseudomonadota</taxon>
        <taxon>Gammaproteobacteria</taxon>
        <taxon>Methylococcales</taxon>
        <taxon>Methylococcaceae</taxon>
        <taxon>Methylomonas</taxon>
    </lineage>
</organism>
<dbReference type="EMBL" id="CP113517">
    <property type="protein sequence ID" value="WAR44115.1"/>
    <property type="molecule type" value="Genomic_DNA"/>
</dbReference>
<dbReference type="Proteomes" id="UP001162780">
    <property type="component" value="Chromosome"/>
</dbReference>
<dbReference type="InterPro" id="IPR002035">
    <property type="entry name" value="VWF_A"/>
</dbReference>
<evidence type="ECO:0000313" key="4">
    <source>
        <dbReference type="Proteomes" id="UP001162780"/>
    </source>
</evidence>